<dbReference type="PRINTS" id="PR00342">
    <property type="entry name" value="RHESUSRHD"/>
</dbReference>
<dbReference type="STRING" id="5786.F0ZCX7"/>
<evidence type="ECO:0000259" key="11">
    <source>
        <dbReference type="Pfam" id="PF00909"/>
    </source>
</evidence>
<dbReference type="InterPro" id="IPR024041">
    <property type="entry name" value="NH4_transpt_AmtB-like_dom"/>
</dbReference>
<dbReference type="InParanoid" id="F0ZCX7"/>
<evidence type="ECO:0000256" key="7">
    <source>
        <dbReference type="ARBA" id="ARBA00023180"/>
    </source>
</evidence>
<sequence>MSKDESHIKTLSKRKESVIFMMILFGFQIFMIVLLSVWVDYKSDHDYLEEGEGTSGYPGGAAQEDVDNIYGYFRDINIMIFFGFGFLMTFLRRYGYSALGYTFLISAMVAQWSVLLYGFFETFNNFSLLQGLFCAGSVMISYGAILGRVTPLQMLVMGIFEPIFYFLNMFIGDMVLKAIDVGGGMYIHLFGAVFGLTVAWFLTDKKSKDCDDNSPSYSGDYFAMAGALFLWMMWPSFNAAIAPEGLPQFRAIANTFLSLTGSTIATFIITRLFGHQGHKIDMVHVQNSALAGGVVQGCIAHLNINPGAAVGMGFIAGTISVIGYVFLTPFLQRKFNIQDTCGINNLHCMPGFIGSVAAIIAAERGIRNKDLYGAAEYDAIFKVGDSQARHNAAATFISIGIGIAGGLFVGMLLKLLKKVGGLKPKEYYQDSAFWHVPVDYPRDVETVLALLNAPVPTEGEDKEGGVEMKKSHKGNASNRSGYRRDLIRLLETLVKNESKTQFDGSASSYSDSESEDEDAPKKTHRRKQASENPVGSTTPTDDVGSSNTPKSEV</sequence>
<evidence type="ECO:0000313" key="12">
    <source>
        <dbReference type="EMBL" id="EGC38236.1"/>
    </source>
</evidence>
<dbReference type="GO" id="GO:0072488">
    <property type="term" value="P:ammonium transmembrane transport"/>
    <property type="evidence" value="ECO:0000318"/>
    <property type="project" value="GO_Central"/>
</dbReference>
<feature type="transmembrane region" description="Helical" evidence="10">
    <location>
        <begin position="222"/>
        <end position="241"/>
    </location>
</feature>
<feature type="transmembrane region" description="Helical" evidence="10">
    <location>
        <begin position="98"/>
        <end position="120"/>
    </location>
</feature>
<evidence type="ECO:0000256" key="3">
    <source>
        <dbReference type="ARBA" id="ARBA00022448"/>
    </source>
</evidence>
<proteinExistence type="inferred from homology"/>
<feature type="region of interest" description="Disordered" evidence="9">
    <location>
        <begin position="499"/>
        <end position="553"/>
    </location>
</feature>
<evidence type="ECO:0000256" key="2">
    <source>
        <dbReference type="ARBA" id="ARBA00011036"/>
    </source>
</evidence>
<dbReference type="InterPro" id="IPR002229">
    <property type="entry name" value="RhesusRHD"/>
</dbReference>
<dbReference type="GeneID" id="10502546"/>
<dbReference type="GO" id="GO:0097272">
    <property type="term" value="P:ammonium homeostasis"/>
    <property type="evidence" value="ECO:0000318"/>
    <property type="project" value="GO_Central"/>
</dbReference>
<evidence type="ECO:0000256" key="9">
    <source>
        <dbReference type="SAM" id="MobiDB-lite"/>
    </source>
</evidence>
<keyword evidence="5 10" id="KW-1133">Transmembrane helix</keyword>
<dbReference type="AlphaFoldDB" id="F0ZCX7"/>
<evidence type="ECO:0000256" key="4">
    <source>
        <dbReference type="ARBA" id="ARBA00022692"/>
    </source>
</evidence>
<feature type="transmembrane region" description="Helical" evidence="10">
    <location>
        <begin position="253"/>
        <end position="273"/>
    </location>
</feature>
<feature type="transmembrane region" description="Helical" evidence="10">
    <location>
        <begin position="392"/>
        <end position="416"/>
    </location>
</feature>
<dbReference type="Proteomes" id="UP000001064">
    <property type="component" value="Unassembled WGS sequence"/>
</dbReference>
<feature type="transmembrane region" description="Helical" evidence="10">
    <location>
        <begin position="152"/>
        <end position="171"/>
    </location>
</feature>
<feature type="transmembrane region" description="Helical" evidence="10">
    <location>
        <begin position="183"/>
        <end position="202"/>
    </location>
</feature>
<keyword evidence="4 10" id="KW-0812">Transmembrane</keyword>
<dbReference type="PANTHER" id="PTHR11730">
    <property type="entry name" value="AMMONIUM TRANSPORTER"/>
    <property type="match status" value="1"/>
</dbReference>
<reference evidence="13" key="1">
    <citation type="journal article" date="2011" name="Genome Biol.">
        <title>Comparative genomics of the social amoebae Dictyostelium discoideum and Dictyostelium purpureum.</title>
        <authorList>
            <consortium name="US DOE Joint Genome Institute (JGI-PGF)"/>
            <person name="Sucgang R."/>
            <person name="Kuo A."/>
            <person name="Tian X."/>
            <person name="Salerno W."/>
            <person name="Parikh A."/>
            <person name="Feasley C.L."/>
            <person name="Dalin E."/>
            <person name="Tu H."/>
            <person name="Huang E."/>
            <person name="Barry K."/>
            <person name="Lindquist E."/>
            <person name="Shapiro H."/>
            <person name="Bruce D."/>
            <person name="Schmutz J."/>
            <person name="Salamov A."/>
            <person name="Fey P."/>
            <person name="Gaudet P."/>
            <person name="Anjard C."/>
            <person name="Babu M.M."/>
            <person name="Basu S."/>
            <person name="Bushmanova Y."/>
            <person name="van der Wel H."/>
            <person name="Katoh-Kurasawa M."/>
            <person name="Dinh C."/>
            <person name="Coutinho P.M."/>
            <person name="Saito T."/>
            <person name="Elias M."/>
            <person name="Schaap P."/>
            <person name="Kay R.R."/>
            <person name="Henrissat B."/>
            <person name="Eichinger L."/>
            <person name="Rivero F."/>
            <person name="Putnam N.H."/>
            <person name="West C.M."/>
            <person name="Loomis W.F."/>
            <person name="Chisholm R.L."/>
            <person name="Shaulsky G."/>
            <person name="Strassmann J.E."/>
            <person name="Queller D.C."/>
            <person name="Kuspa A."/>
            <person name="Grigoriev I.V."/>
        </authorList>
    </citation>
    <scope>NUCLEOTIDE SEQUENCE [LARGE SCALE GENOMIC DNA]</scope>
    <source>
        <strain evidence="13">QSDP1</strain>
    </source>
</reference>
<dbReference type="PANTHER" id="PTHR11730:SF60">
    <property type="entry name" value="RH50, ISOFORM D"/>
    <property type="match status" value="1"/>
</dbReference>
<name>F0ZCX7_DICPU</name>
<feature type="transmembrane region" description="Helical" evidence="10">
    <location>
        <begin position="285"/>
        <end position="304"/>
    </location>
</feature>
<evidence type="ECO:0000256" key="1">
    <source>
        <dbReference type="ARBA" id="ARBA00004141"/>
    </source>
</evidence>
<feature type="domain" description="Ammonium transporter AmtB-like" evidence="11">
    <location>
        <begin position="66"/>
        <end position="417"/>
    </location>
</feature>
<dbReference type="RefSeq" id="XP_003285274.1">
    <property type="nucleotide sequence ID" value="XM_003285226.1"/>
</dbReference>
<keyword evidence="13" id="KW-1185">Reference proteome</keyword>
<evidence type="ECO:0000256" key="8">
    <source>
        <dbReference type="ARBA" id="ARBA00058443"/>
    </source>
</evidence>
<protein>
    <recommendedName>
        <fullName evidence="11">Ammonium transporter AmtB-like domain-containing protein</fullName>
    </recommendedName>
</protein>
<dbReference type="OrthoDB" id="534912at2759"/>
<dbReference type="KEGG" id="dpp:DICPUDRAFT_96981"/>
<evidence type="ECO:0000256" key="10">
    <source>
        <dbReference type="SAM" id="Phobius"/>
    </source>
</evidence>
<dbReference type="SUPFAM" id="SSF111352">
    <property type="entry name" value="Ammonium transporter"/>
    <property type="match status" value="1"/>
</dbReference>
<comment type="subcellular location">
    <subcellularLocation>
        <location evidence="1">Membrane</location>
        <topology evidence="1">Multi-pass membrane protein</topology>
    </subcellularLocation>
</comment>
<comment type="similarity">
    <text evidence="2">Belongs to the ammonium transporter (TC 2.A.49) family. Rh subfamily.</text>
</comment>
<feature type="transmembrane region" description="Helical" evidence="10">
    <location>
        <begin position="310"/>
        <end position="331"/>
    </location>
</feature>
<dbReference type="InterPro" id="IPR029020">
    <property type="entry name" value="Ammonium/urea_transptr"/>
</dbReference>
<feature type="transmembrane region" description="Helical" evidence="10">
    <location>
        <begin position="18"/>
        <end position="39"/>
    </location>
</feature>
<accession>F0ZCX7</accession>
<keyword evidence="3" id="KW-0813">Transport</keyword>
<gene>
    <name evidence="12" type="ORF">DICPUDRAFT_96981</name>
</gene>
<feature type="compositionally biased region" description="Polar residues" evidence="9">
    <location>
        <begin position="530"/>
        <end position="553"/>
    </location>
</feature>
<dbReference type="GO" id="GO:0008519">
    <property type="term" value="F:ammonium channel activity"/>
    <property type="evidence" value="ECO:0000318"/>
    <property type="project" value="GO_Central"/>
</dbReference>
<comment type="function">
    <text evidence="8">May be a carbon dioxide/bicarbonate transporter.</text>
</comment>
<evidence type="ECO:0000256" key="6">
    <source>
        <dbReference type="ARBA" id="ARBA00023136"/>
    </source>
</evidence>
<dbReference type="OMA" id="NCFEDDV"/>
<dbReference type="VEuPathDB" id="AmoebaDB:DICPUDRAFT_96981"/>
<evidence type="ECO:0000256" key="5">
    <source>
        <dbReference type="ARBA" id="ARBA00022989"/>
    </source>
</evidence>
<feature type="region of interest" description="Disordered" evidence="9">
    <location>
        <begin position="455"/>
        <end position="480"/>
    </location>
</feature>
<keyword evidence="6 10" id="KW-0472">Membrane</keyword>
<feature type="transmembrane region" description="Helical" evidence="10">
    <location>
        <begin position="343"/>
        <end position="362"/>
    </location>
</feature>
<dbReference type="GO" id="GO:0005886">
    <property type="term" value="C:plasma membrane"/>
    <property type="evidence" value="ECO:0000318"/>
    <property type="project" value="GO_Central"/>
</dbReference>
<dbReference type="EMBL" id="GL870981">
    <property type="protein sequence ID" value="EGC38236.1"/>
    <property type="molecule type" value="Genomic_DNA"/>
</dbReference>
<dbReference type="FunFam" id="1.10.3430.10:FF:000018">
    <property type="entry name" value="Rhesus-like glycoprotein B"/>
    <property type="match status" value="1"/>
</dbReference>
<feature type="transmembrane region" description="Helical" evidence="10">
    <location>
        <begin position="72"/>
        <end position="91"/>
    </location>
</feature>
<dbReference type="eggNOG" id="KOG3796">
    <property type="taxonomic scope" value="Eukaryota"/>
</dbReference>
<feature type="transmembrane region" description="Helical" evidence="10">
    <location>
        <begin position="126"/>
        <end position="145"/>
    </location>
</feature>
<dbReference type="Pfam" id="PF00909">
    <property type="entry name" value="Ammonium_transp"/>
    <property type="match status" value="1"/>
</dbReference>
<evidence type="ECO:0000313" key="13">
    <source>
        <dbReference type="Proteomes" id="UP000001064"/>
    </source>
</evidence>
<dbReference type="Gene3D" id="1.10.3430.10">
    <property type="entry name" value="Ammonium transporter AmtB like domains"/>
    <property type="match status" value="1"/>
</dbReference>
<keyword evidence="7" id="KW-0325">Glycoprotein</keyword>
<organism evidence="12 13">
    <name type="scientific">Dictyostelium purpureum</name>
    <name type="common">Slime mold</name>
    <dbReference type="NCBI Taxonomy" id="5786"/>
    <lineage>
        <taxon>Eukaryota</taxon>
        <taxon>Amoebozoa</taxon>
        <taxon>Evosea</taxon>
        <taxon>Eumycetozoa</taxon>
        <taxon>Dictyostelia</taxon>
        <taxon>Dictyosteliales</taxon>
        <taxon>Dictyosteliaceae</taxon>
        <taxon>Dictyostelium</taxon>
    </lineage>
</organism>